<dbReference type="InterPro" id="IPR036890">
    <property type="entry name" value="HATPase_C_sf"/>
</dbReference>
<sequence>MPLIPYRPWCGAKARTVSTGPARRPAHFTDNLTPAPDPERADTFLLVVSELATNALRHGGGRYTLRLSAGPDTLTAAVSDLSAPVAGLCGPA</sequence>
<dbReference type="Gene3D" id="3.30.565.10">
    <property type="entry name" value="Histidine kinase-like ATPase, C-terminal domain"/>
    <property type="match status" value="1"/>
</dbReference>
<dbReference type="Proteomes" id="UP000430079">
    <property type="component" value="Unassembled WGS sequence"/>
</dbReference>
<evidence type="ECO:0000313" key="1">
    <source>
        <dbReference type="EMBL" id="GFE16871.1"/>
    </source>
</evidence>
<dbReference type="AlphaFoldDB" id="A0A640T300"/>
<accession>A0A640T300</accession>
<organism evidence="1 2">
    <name type="scientific">Streptomyces glebosus</name>
    <dbReference type="NCBI Taxonomy" id="249580"/>
    <lineage>
        <taxon>Bacteria</taxon>
        <taxon>Bacillati</taxon>
        <taxon>Actinomycetota</taxon>
        <taxon>Actinomycetes</taxon>
        <taxon>Kitasatosporales</taxon>
        <taxon>Streptomycetaceae</taxon>
        <taxon>Streptomyces</taxon>
    </lineage>
</organism>
<evidence type="ECO:0000313" key="2">
    <source>
        <dbReference type="Proteomes" id="UP000430079"/>
    </source>
</evidence>
<proteinExistence type="predicted"/>
<dbReference type="EMBL" id="BLIO01000001">
    <property type="protein sequence ID" value="GFE16871.1"/>
    <property type="molecule type" value="Genomic_DNA"/>
</dbReference>
<name>A0A640T300_9ACTN</name>
<reference evidence="1 2" key="1">
    <citation type="submission" date="2019-12" db="EMBL/GenBank/DDBJ databases">
        <title>Whole genome shotgun sequence of Streptomyces hygroscopicus subsp. glebosus NBRC 13786.</title>
        <authorList>
            <person name="Ichikawa N."/>
            <person name="Kimura A."/>
            <person name="Kitahashi Y."/>
            <person name="Komaki H."/>
            <person name="Tamura T."/>
        </authorList>
    </citation>
    <scope>NUCLEOTIDE SEQUENCE [LARGE SCALE GENOMIC DNA]</scope>
    <source>
        <strain evidence="1 2">NBRC 13786</strain>
    </source>
</reference>
<protein>
    <recommendedName>
        <fullName evidence="3">Histidine kinase/HSP90-like ATPase domain-containing protein</fullName>
    </recommendedName>
</protein>
<dbReference type="CDD" id="cd16936">
    <property type="entry name" value="HATPase_RsbW-like"/>
    <property type="match status" value="1"/>
</dbReference>
<evidence type="ECO:0008006" key="3">
    <source>
        <dbReference type="Google" id="ProtNLM"/>
    </source>
</evidence>
<gene>
    <name evidence="1" type="ORF">Sgleb_49180</name>
</gene>
<comment type="caution">
    <text evidence="1">The sequence shown here is derived from an EMBL/GenBank/DDBJ whole genome shotgun (WGS) entry which is preliminary data.</text>
</comment>
<keyword evidence="2" id="KW-1185">Reference proteome</keyword>